<evidence type="ECO:0000313" key="1">
    <source>
        <dbReference type="EMBL" id="KAK8782989.1"/>
    </source>
</evidence>
<name>A0AAQ4F7C8_AMBAM</name>
<proteinExistence type="predicted"/>
<protein>
    <submittedName>
        <fullName evidence="1">Uncharacterized protein</fullName>
    </submittedName>
</protein>
<dbReference type="AlphaFoldDB" id="A0AAQ4F7C8"/>
<comment type="caution">
    <text evidence="1">The sequence shown here is derived from an EMBL/GenBank/DDBJ whole genome shotgun (WGS) entry which is preliminary data.</text>
</comment>
<evidence type="ECO:0000313" key="2">
    <source>
        <dbReference type="Proteomes" id="UP001321473"/>
    </source>
</evidence>
<accession>A0AAQ4F7C8</accession>
<sequence length="146" mass="16225">MEPFHLDNTFDFNRGSRKTRKERGYCKASSVRFQRTLQSTSVSEFKVEKAVYGTKKGIPKDAVFHKRAATTIWSIEAVAQCSSSSKCSGGDNGRYWATQLESSCCQGNARFSTFSKKMHATMQGASSLTVLPILSTNKAKDAFEQM</sequence>
<gene>
    <name evidence="1" type="ORF">V5799_015670</name>
</gene>
<reference evidence="1 2" key="1">
    <citation type="journal article" date="2023" name="Arcadia Sci">
        <title>De novo assembly of a long-read Amblyomma americanum tick genome.</title>
        <authorList>
            <person name="Chou S."/>
            <person name="Poskanzer K.E."/>
            <person name="Rollins M."/>
            <person name="Thuy-Boun P.S."/>
        </authorList>
    </citation>
    <scope>NUCLEOTIDE SEQUENCE [LARGE SCALE GENOMIC DNA]</scope>
    <source>
        <strain evidence="1">F_SG_1</strain>
        <tissue evidence="1">Salivary glands</tissue>
    </source>
</reference>
<dbReference type="EMBL" id="JARKHS020006025">
    <property type="protein sequence ID" value="KAK8782989.1"/>
    <property type="molecule type" value="Genomic_DNA"/>
</dbReference>
<keyword evidence="2" id="KW-1185">Reference proteome</keyword>
<organism evidence="1 2">
    <name type="scientific">Amblyomma americanum</name>
    <name type="common">Lone star tick</name>
    <dbReference type="NCBI Taxonomy" id="6943"/>
    <lineage>
        <taxon>Eukaryota</taxon>
        <taxon>Metazoa</taxon>
        <taxon>Ecdysozoa</taxon>
        <taxon>Arthropoda</taxon>
        <taxon>Chelicerata</taxon>
        <taxon>Arachnida</taxon>
        <taxon>Acari</taxon>
        <taxon>Parasitiformes</taxon>
        <taxon>Ixodida</taxon>
        <taxon>Ixodoidea</taxon>
        <taxon>Ixodidae</taxon>
        <taxon>Amblyomminae</taxon>
        <taxon>Amblyomma</taxon>
    </lineage>
</organism>
<dbReference type="Proteomes" id="UP001321473">
    <property type="component" value="Unassembled WGS sequence"/>
</dbReference>